<feature type="compositionally biased region" description="Polar residues" evidence="2">
    <location>
        <begin position="1055"/>
        <end position="1065"/>
    </location>
</feature>
<dbReference type="SMART" id="SM00233">
    <property type="entry name" value="PH"/>
    <property type="match status" value="1"/>
</dbReference>
<dbReference type="SUPFAM" id="SSF49879">
    <property type="entry name" value="SMAD/FHA domain"/>
    <property type="match status" value="1"/>
</dbReference>
<feature type="domain" description="PH" evidence="3">
    <location>
        <begin position="1226"/>
        <end position="1328"/>
    </location>
</feature>
<reference evidence="4" key="2">
    <citation type="submission" date="2020-05" db="UniProtKB">
        <authorList>
            <consortium name="EnsemblMetazoa"/>
        </authorList>
    </citation>
    <scope>IDENTIFICATION</scope>
    <source>
        <strain evidence="4">IAEA</strain>
    </source>
</reference>
<evidence type="ECO:0000256" key="2">
    <source>
        <dbReference type="SAM" id="MobiDB-lite"/>
    </source>
</evidence>
<protein>
    <submittedName>
        <fullName evidence="4">PH domain-containing protein</fullName>
    </submittedName>
</protein>
<dbReference type="InterPro" id="IPR000253">
    <property type="entry name" value="FHA_dom"/>
</dbReference>
<organism evidence="4 5">
    <name type="scientific">Glossina brevipalpis</name>
    <dbReference type="NCBI Taxonomy" id="37001"/>
    <lineage>
        <taxon>Eukaryota</taxon>
        <taxon>Metazoa</taxon>
        <taxon>Ecdysozoa</taxon>
        <taxon>Arthropoda</taxon>
        <taxon>Hexapoda</taxon>
        <taxon>Insecta</taxon>
        <taxon>Pterygota</taxon>
        <taxon>Neoptera</taxon>
        <taxon>Endopterygota</taxon>
        <taxon>Diptera</taxon>
        <taxon>Brachycera</taxon>
        <taxon>Muscomorpha</taxon>
        <taxon>Hippoboscoidea</taxon>
        <taxon>Glossinidae</taxon>
        <taxon>Glossina</taxon>
    </lineage>
</organism>
<evidence type="ECO:0000256" key="1">
    <source>
        <dbReference type="SAM" id="Coils"/>
    </source>
</evidence>
<dbReference type="Gene3D" id="2.30.29.30">
    <property type="entry name" value="Pleckstrin-homology domain (PH domain)/Phosphotyrosine-binding domain (PTB)"/>
    <property type="match status" value="1"/>
</dbReference>
<dbReference type="InterPro" id="IPR052212">
    <property type="entry name" value="PH-like_domain"/>
</dbReference>
<feature type="compositionally biased region" description="Basic and acidic residues" evidence="2">
    <location>
        <begin position="1102"/>
        <end position="1115"/>
    </location>
</feature>
<dbReference type="InterPro" id="IPR008984">
    <property type="entry name" value="SMAD_FHA_dom_sf"/>
</dbReference>
<feature type="region of interest" description="Disordered" evidence="2">
    <location>
        <begin position="841"/>
        <end position="874"/>
    </location>
</feature>
<proteinExistence type="predicted"/>
<dbReference type="SUPFAM" id="SSF50729">
    <property type="entry name" value="PH domain-like"/>
    <property type="match status" value="1"/>
</dbReference>
<sequence length="1333" mass="150117">MSLAKKDPSLRVAANDPHLVSLGGGRLSTAVTIHYIPVGDTTVGSSTGCCISLNGPGVRSLHCTICRSRDNRVTMQPEQNARVLIDGQKIVQNTNLTQGAMITIGNSYYLRFNNPAEAQLMRSVIESQEDISVIPQIITNNKELKDDLSNKLNSISRNDDTPGDVEKFERDQCKHSAITGPANVRKEEPKYKSNAYNHKVYNNLAPAEINELHCPKVFTSDLVTVNMPAKDVLGKKYKSFAKNLIENHRNEKNICNTLLNNQVQNCKINTTVQLSENKLVNIPTNNVAMCQSIGTEFLTKVNNISSASSSHRNAVNAYERYPKPGAYGGFQIFPMNCINSEMNNNSTGTTTIQDTQSGSNEEERLEDMLKICTEYADRQNQSCNSSLTSSPIVQNRIKTNGSLPRDKKSPFYYDFSGGQLQQSLSESNRSLSEDGNLERSHCVSNTINSSNGYENIRVIGHSRIETINQSIFSPKSGYENVVIAKSLPQSPRTKIRTTCMSPKKENISNNIFKQADNTTEYDQLIKNFEEKFNLEIQAIEESSRCQPQAVPLKAAIIGKSNRNINNLTLNLKMQGPNSPKPNKKPAPAPRTTLLKGQFIVADTKSLSDEMASDLPCNSDANEMKSLQTDLLNRMQILKSQISGLKKQEREALQEISMDSSLPPVKLQLTERTKNKLEEELQSLQNKVHRLEAQRNATRVMDENKQAKLKQSIEMKQDQMKRLKEMLQQKPKDACLKEELLKLSDSLENDRKTFEDLEFQYLEGESEWHAYREELHAEEKALILKIEEKRIELQHLERQLINNYESTTKETSLLNNQLLTVLNQLKNGQDHLKSMENNFNNVSSIRTEKNSPSSSSYSTSSEMENVESRNKEENNGIETISVMSQSLFDSTELLYSKHIDTDVMSKSINENIFFNDSIESSYVTTAVATNFDTAIIKPSSIETDKTKCMGVTCNLTLDCEIFEVNPLNKKVPSQDDIDRISKLTSDTSISATGANTKIFDSIKEIERNRQLLLTQQGHYVIEHERQKMNDLKQKIHDEACAQYIANLSYIDDTNKSKGTSNTTEHSTMCGGFDSQNKENIIEAEKYVVTINKQSDSSQQQRHSHPEYEGNNREKSNPNKSRPLSEANSELSYEMLSEQATCKSSSDLSPPTCRPIDGDENCSISLNSEERNTSVNNDVSSGRKRVLPKHQRPLTRYLPIFSAELNLRQHIESAGHQISLCPHVIIDSYSCRGYLHKLGATFHGWSRRWFVLDRQSNAFIYYADKSERKPRGGAYFSTIDEVYLDHLNASKSGRPHCTFIVKTKKRSYHLQAASGAAARIWIDAIITGAQGNLDY</sequence>
<dbReference type="PANTHER" id="PTHR12156">
    <property type="entry name" value="PLECKSTRIN HOMOLOGY-LIKE DOMAIN, FAMILY B, MEMBER 3"/>
    <property type="match status" value="1"/>
</dbReference>
<name>A0A1A9WFD2_9MUSC</name>
<evidence type="ECO:0000313" key="4">
    <source>
        <dbReference type="EnsemblMetazoa" id="GBRI017646-PA"/>
    </source>
</evidence>
<feature type="coiled-coil region" evidence="1">
    <location>
        <begin position="634"/>
        <end position="798"/>
    </location>
</feature>
<feature type="compositionally biased region" description="Polar residues" evidence="2">
    <location>
        <begin position="1116"/>
        <end position="1129"/>
    </location>
</feature>
<reference evidence="5" key="1">
    <citation type="submission" date="2014-03" db="EMBL/GenBank/DDBJ databases">
        <authorList>
            <person name="Aksoy S."/>
            <person name="Warren W."/>
            <person name="Wilson R.K."/>
        </authorList>
    </citation>
    <scope>NUCLEOTIDE SEQUENCE [LARGE SCALE GENOMIC DNA]</scope>
    <source>
        <strain evidence="5">IAEA</strain>
    </source>
</reference>
<dbReference type="InterPro" id="IPR011993">
    <property type="entry name" value="PH-like_dom_sf"/>
</dbReference>
<feature type="compositionally biased region" description="Low complexity" evidence="2">
    <location>
        <begin position="850"/>
        <end position="860"/>
    </location>
</feature>
<dbReference type="Pfam" id="PF00169">
    <property type="entry name" value="PH"/>
    <property type="match status" value="1"/>
</dbReference>
<dbReference type="Proteomes" id="UP000091820">
    <property type="component" value="Unassembled WGS sequence"/>
</dbReference>
<dbReference type="InterPro" id="IPR001849">
    <property type="entry name" value="PH_domain"/>
</dbReference>
<feature type="region of interest" description="Disordered" evidence="2">
    <location>
        <begin position="1051"/>
        <end position="1074"/>
    </location>
</feature>
<dbReference type="Pfam" id="PF00498">
    <property type="entry name" value="FHA"/>
    <property type="match status" value="1"/>
</dbReference>
<keyword evidence="1" id="KW-0175">Coiled coil</keyword>
<dbReference type="EnsemblMetazoa" id="GBRI017646-RA">
    <property type="protein sequence ID" value="GBRI017646-PA"/>
    <property type="gene ID" value="GBRI017646"/>
</dbReference>
<dbReference type="PANTHER" id="PTHR12156:SF5">
    <property type="entry name" value="FI18040P1"/>
    <property type="match status" value="1"/>
</dbReference>
<feature type="compositionally biased region" description="Polar residues" evidence="2">
    <location>
        <begin position="1136"/>
        <end position="1147"/>
    </location>
</feature>
<evidence type="ECO:0000259" key="3">
    <source>
        <dbReference type="PROSITE" id="PS50003"/>
    </source>
</evidence>
<evidence type="ECO:0000313" key="5">
    <source>
        <dbReference type="Proteomes" id="UP000091820"/>
    </source>
</evidence>
<dbReference type="PROSITE" id="PS50003">
    <property type="entry name" value="PH_DOMAIN"/>
    <property type="match status" value="1"/>
</dbReference>
<keyword evidence="5" id="KW-1185">Reference proteome</keyword>
<feature type="region of interest" description="Disordered" evidence="2">
    <location>
        <begin position="1091"/>
        <end position="1152"/>
    </location>
</feature>
<dbReference type="Gene3D" id="2.60.200.20">
    <property type="match status" value="1"/>
</dbReference>
<dbReference type="VEuPathDB" id="VectorBase:GBRI017646"/>
<accession>A0A1A9WFD2</accession>